<reference evidence="2" key="1">
    <citation type="journal article" date="2019" name="Int. J. Syst. Evol. Microbiol.">
        <title>The Global Catalogue of Microorganisms (GCM) 10K type strain sequencing project: providing services to taxonomists for standard genome sequencing and annotation.</title>
        <authorList>
            <consortium name="The Broad Institute Genomics Platform"/>
            <consortium name="The Broad Institute Genome Sequencing Center for Infectious Disease"/>
            <person name="Wu L."/>
            <person name="Ma J."/>
        </authorList>
    </citation>
    <scope>NUCLEOTIDE SEQUENCE [LARGE SCALE GENOMIC DNA]</scope>
    <source>
        <strain evidence="2">JCM 14545</strain>
    </source>
</reference>
<evidence type="ECO:0000313" key="2">
    <source>
        <dbReference type="Proteomes" id="UP001501116"/>
    </source>
</evidence>
<protein>
    <submittedName>
        <fullName evidence="1">Uncharacterized protein</fullName>
    </submittedName>
</protein>
<gene>
    <name evidence="1" type="ORF">GCM10009754_69400</name>
</gene>
<proteinExistence type="predicted"/>
<dbReference type="Proteomes" id="UP001501116">
    <property type="component" value="Unassembled WGS sequence"/>
</dbReference>
<accession>A0ABP5DQT7</accession>
<evidence type="ECO:0000313" key="1">
    <source>
        <dbReference type="EMBL" id="GAA1982573.1"/>
    </source>
</evidence>
<organism evidence="1 2">
    <name type="scientific">Amycolatopsis minnesotensis</name>
    <dbReference type="NCBI Taxonomy" id="337894"/>
    <lineage>
        <taxon>Bacteria</taxon>
        <taxon>Bacillati</taxon>
        <taxon>Actinomycetota</taxon>
        <taxon>Actinomycetes</taxon>
        <taxon>Pseudonocardiales</taxon>
        <taxon>Pseudonocardiaceae</taxon>
        <taxon>Amycolatopsis</taxon>
    </lineage>
</organism>
<keyword evidence="2" id="KW-1185">Reference proteome</keyword>
<comment type="caution">
    <text evidence="1">The sequence shown here is derived from an EMBL/GenBank/DDBJ whole genome shotgun (WGS) entry which is preliminary data.</text>
</comment>
<name>A0ABP5DQT7_9PSEU</name>
<sequence>MSSGRRSARVLALVAAATVEGSAATDVDVKVNDIELGVTLNGPGTFDLACGFDAGQDPSLATVPVTT</sequence>
<dbReference type="EMBL" id="BAAANN010000037">
    <property type="protein sequence ID" value="GAA1982573.1"/>
    <property type="molecule type" value="Genomic_DNA"/>
</dbReference>
<dbReference type="RefSeq" id="WP_344428843.1">
    <property type="nucleotide sequence ID" value="NZ_BAAANN010000037.1"/>
</dbReference>